<reference evidence="7" key="1">
    <citation type="submission" date="2020-11" db="EMBL/GenBank/DDBJ databases">
        <title>Halonatronomonas betainensis gen. nov., sp. nov. a novel haloalkaliphilic representative of the family Halanaerobiacae capable of betaine degradation.</title>
        <authorList>
            <person name="Boltyanskaya Y."/>
            <person name="Kevbrin V."/>
            <person name="Detkova E."/>
            <person name="Grouzdev D.S."/>
            <person name="Koziaeva V."/>
            <person name="Zhilina T."/>
        </authorList>
    </citation>
    <scope>NUCLEOTIDE SEQUENCE</scope>
    <source>
        <strain evidence="7">Z-7014</strain>
    </source>
</reference>
<comment type="caution">
    <text evidence="7">The sequence shown here is derived from an EMBL/GenBank/DDBJ whole genome shotgun (WGS) entry which is preliminary data.</text>
</comment>
<proteinExistence type="inferred from homology"/>
<dbReference type="RefSeq" id="WP_270455093.1">
    <property type="nucleotide sequence ID" value="NZ_JADPIE010000009.1"/>
</dbReference>
<dbReference type="GO" id="GO:0019843">
    <property type="term" value="F:rRNA binding"/>
    <property type="evidence" value="ECO:0007669"/>
    <property type="project" value="UniProtKB-UniRule"/>
</dbReference>
<dbReference type="NCBIfam" id="NF004366">
    <property type="entry name" value="PRK05738.3-2"/>
    <property type="match status" value="1"/>
</dbReference>
<dbReference type="HAMAP" id="MF_01369_B">
    <property type="entry name" value="Ribosomal_uL23_B"/>
    <property type="match status" value="1"/>
</dbReference>
<evidence type="ECO:0000256" key="1">
    <source>
        <dbReference type="ARBA" id="ARBA00006700"/>
    </source>
</evidence>
<dbReference type="InterPro" id="IPR013025">
    <property type="entry name" value="Ribosomal_uL23-like"/>
</dbReference>
<evidence type="ECO:0000256" key="6">
    <source>
        <dbReference type="HAMAP-Rule" id="MF_01369"/>
    </source>
</evidence>
<dbReference type="FunFam" id="3.30.70.330:FF:000001">
    <property type="entry name" value="50S ribosomal protein L23"/>
    <property type="match status" value="1"/>
</dbReference>
<keyword evidence="8" id="KW-1185">Reference proteome</keyword>
<evidence type="ECO:0000256" key="5">
    <source>
        <dbReference type="ARBA" id="ARBA00023274"/>
    </source>
</evidence>
<dbReference type="InterPro" id="IPR012678">
    <property type="entry name" value="Ribosomal_uL23/eL15/eS24_sf"/>
</dbReference>
<comment type="similarity">
    <text evidence="1 6">Belongs to the universal ribosomal protein uL23 family.</text>
</comment>
<dbReference type="NCBIfam" id="NF004359">
    <property type="entry name" value="PRK05738.1-3"/>
    <property type="match status" value="1"/>
</dbReference>
<dbReference type="GO" id="GO:0005840">
    <property type="term" value="C:ribosome"/>
    <property type="evidence" value="ECO:0007669"/>
    <property type="project" value="UniProtKB-KW"/>
</dbReference>
<dbReference type="Gene3D" id="3.30.70.330">
    <property type="match status" value="1"/>
</dbReference>
<dbReference type="GO" id="GO:0003735">
    <property type="term" value="F:structural constituent of ribosome"/>
    <property type="evidence" value="ECO:0007669"/>
    <property type="project" value="InterPro"/>
</dbReference>
<dbReference type="EMBL" id="JADPIE010000009">
    <property type="protein sequence ID" value="MBF8438014.1"/>
    <property type="molecule type" value="Genomic_DNA"/>
</dbReference>
<comment type="function">
    <text evidence="6">One of the early assembly proteins it binds 23S rRNA. One of the proteins that surrounds the polypeptide exit tunnel on the outside of the ribosome. Forms the main docking site for trigger factor binding to the ribosome.</text>
</comment>
<dbReference type="GO" id="GO:0006412">
    <property type="term" value="P:translation"/>
    <property type="evidence" value="ECO:0007669"/>
    <property type="project" value="UniProtKB-UniRule"/>
</dbReference>
<evidence type="ECO:0000256" key="4">
    <source>
        <dbReference type="ARBA" id="ARBA00022980"/>
    </source>
</evidence>
<protein>
    <recommendedName>
        <fullName evidence="6">Large ribosomal subunit protein uL23</fullName>
    </recommendedName>
</protein>
<evidence type="ECO:0000313" key="7">
    <source>
        <dbReference type="EMBL" id="MBF8438014.1"/>
    </source>
</evidence>
<evidence type="ECO:0000256" key="3">
    <source>
        <dbReference type="ARBA" id="ARBA00022884"/>
    </source>
</evidence>
<dbReference type="PANTHER" id="PTHR11620">
    <property type="entry name" value="60S RIBOSOMAL PROTEIN L23A"/>
    <property type="match status" value="1"/>
</dbReference>
<keyword evidence="5 6" id="KW-0687">Ribonucleoprotein</keyword>
<evidence type="ECO:0000256" key="2">
    <source>
        <dbReference type="ARBA" id="ARBA00022730"/>
    </source>
</evidence>
<keyword evidence="2 6" id="KW-0699">rRNA-binding</keyword>
<dbReference type="GO" id="GO:1990904">
    <property type="term" value="C:ribonucleoprotein complex"/>
    <property type="evidence" value="ECO:0007669"/>
    <property type="project" value="UniProtKB-KW"/>
</dbReference>
<gene>
    <name evidence="6 7" type="primary">rplW</name>
    <name evidence="7" type="ORF">I0Q91_13060</name>
</gene>
<dbReference type="Pfam" id="PF00276">
    <property type="entry name" value="Ribosomal_L23"/>
    <property type="match status" value="1"/>
</dbReference>
<dbReference type="NCBIfam" id="NF004363">
    <property type="entry name" value="PRK05738.2-4"/>
    <property type="match status" value="1"/>
</dbReference>
<dbReference type="InterPro" id="IPR012677">
    <property type="entry name" value="Nucleotide-bd_a/b_plait_sf"/>
</dbReference>
<name>A0A931FAV0_9FIRM</name>
<keyword evidence="4 6" id="KW-0689">Ribosomal protein</keyword>
<accession>A0A931FAV0</accession>
<keyword evidence="3 6" id="KW-0694">RNA-binding</keyword>
<organism evidence="7 8">
    <name type="scientific">Halonatronomonas betaini</name>
    <dbReference type="NCBI Taxonomy" id="2778430"/>
    <lineage>
        <taxon>Bacteria</taxon>
        <taxon>Bacillati</taxon>
        <taxon>Bacillota</taxon>
        <taxon>Clostridia</taxon>
        <taxon>Halanaerobiales</taxon>
        <taxon>Halarsenatibacteraceae</taxon>
        <taxon>Halonatronomonas</taxon>
    </lineage>
</organism>
<evidence type="ECO:0000313" key="8">
    <source>
        <dbReference type="Proteomes" id="UP000621436"/>
    </source>
</evidence>
<dbReference type="SUPFAM" id="SSF54189">
    <property type="entry name" value="Ribosomal proteins S24e, L23 and L15e"/>
    <property type="match status" value="1"/>
</dbReference>
<dbReference type="Proteomes" id="UP000621436">
    <property type="component" value="Unassembled WGS sequence"/>
</dbReference>
<comment type="subunit">
    <text evidence="6">Part of the 50S ribosomal subunit. Contacts protein L29, and trigger factor when it is bound to the ribosome.</text>
</comment>
<dbReference type="AlphaFoldDB" id="A0A931FAV0"/>
<sequence>MDNARDIIISPLISEKTMKLMEENNAYTFKVAKKANKIQIRQAIEEIFNVKVVKVNTMNMKGKRKRLGFTEGKRPDWKKAIIRLDDGDSIEIFEGV</sequence>